<comment type="caution">
    <text evidence="2">The sequence shown here is derived from an EMBL/GenBank/DDBJ whole genome shotgun (WGS) entry which is preliminary data.</text>
</comment>
<evidence type="ECO:0000313" key="2">
    <source>
        <dbReference type="EMBL" id="KAJ7780777.1"/>
    </source>
</evidence>
<feature type="compositionally biased region" description="Basic and acidic residues" evidence="1">
    <location>
        <begin position="690"/>
        <end position="708"/>
    </location>
</feature>
<feature type="compositionally biased region" description="Low complexity" evidence="1">
    <location>
        <begin position="260"/>
        <end position="274"/>
    </location>
</feature>
<feature type="compositionally biased region" description="Basic residues" evidence="1">
    <location>
        <begin position="199"/>
        <end position="217"/>
    </location>
</feature>
<feature type="region of interest" description="Disordered" evidence="1">
    <location>
        <begin position="53"/>
        <end position="78"/>
    </location>
</feature>
<dbReference type="AlphaFoldDB" id="A0AAD7NYT1"/>
<feature type="compositionally biased region" description="Acidic residues" evidence="1">
    <location>
        <begin position="174"/>
        <end position="187"/>
    </location>
</feature>
<feature type="compositionally biased region" description="Basic and acidic residues" evidence="1">
    <location>
        <begin position="53"/>
        <end position="62"/>
    </location>
</feature>
<proteinExistence type="predicted"/>
<name>A0AAD7NYT1_9AGAR</name>
<evidence type="ECO:0000256" key="1">
    <source>
        <dbReference type="SAM" id="MobiDB-lite"/>
    </source>
</evidence>
<keyword evidence="3" id="KW-1185">Reference proteome</keyword>
<sequence length="886" mass="92807">MGESAVEAAARLTVMRQDRMKLRGEVLTALWLAVDDEEREECDKIARAEKVVPEKAKAKERSVGAASEEPTPEERQAQFRSIDETSDVFGRVNQVYGEKTGWRGICIWGGPNPRMNGSLSMKTVCYGTSAAGNTFEQAHATFQESVSILFQKWLRRCFPADVRQSRGLTVPEVQSEEEEPLEVEEEQESHSGGRVPTSKAKRRAKRTVKPAAARRRAQATNSTAVRSSLTSFFSATPAPDATEPSTSFFAAAAAPDATEALSSSSAATPAPEATQSVNPTAWPSAPAITSDEDDTNFDCFGGGPSDDTAGNNSFRRSPSPITTRSGYGASSQPGFSQWPQGMPAPPSPGRVTAQAHANASGGGPSFAFPLDPALTGGLLPHFMASPPPFPALPYPPPAPRGFSPPPSLSLSRMESLASSSRRLSSLFGSFKSNYAAPLLRMPSPTPPLSPASTRPVMATAVSAVAISTSPLTTAVSTALTLAERVEARGTSAVLSTHTSIVVVPGATLSSMSTAAYTVPPLSLVAAATGTSPGSAGNASVDIRTSTAVVPGTTLLSIPQSRPMANIPKVLLPQNGKAAAAGTAGGRGAVASGRGVARGRGRVRGGAAGGRGVQTTAADDTPTQVAAKRPGRPKKPAAQIVETPVPEEQMPAPPAKRAVGRLKTVTSSESPTAPTPPAAGPMFSITNNNREGARRAAEQERRRVEREAEAVDAARGFSLSANPDGPSPIVTLRPARVRVAPVLAEGSAAAPWKKKMSRLEQQQLKAENLLLEKAGVKRPAEEATTGSKRKGQGSGTAAKGAKRYAAQGIDGDAFWRYTSAAQPAWATIQLLSGLGNPRLPDLLLNQPSRASFYWYLLFVLFRSYRLLASGSFISSVLVVNQSSFCGL</sequence>
<reference evidence="2" key="1">
    <citation type="submission" date="2023-03" db="EMBL/GenBank/DDBJ databases">
        <title>Massive genome expansion in bonnet fungi (Mycena s.s.) driven by repeated elements and novel gene families across ecological guilds.</title>
        <authorList>
            <consortium name="Lawrence Berkeley National Laboratory"/>
            <person name="Harder C.B."/>
            <person name="Miyauchi S."/>
            <person name="Viragh M."/>
            <person name="Kuo A."/>
            <person name="Thoen E."/>
            <person name="Andreopoulos B."/>
            <person name="Lu D."/>
            <person name="Skrede I."/>
            <person name="Drula E."/>
            <person name="Henrissat B."/>
            <person name="Morin E."/>
            <person name="Kohler A."/>
            <person name="Barry K."/>
            <person name="LaButti K."/>
            <person name="Morin E."/>
            <person name="Salamov A."/>
            <person name="Lipzen A."/>
            <person name="Mereny Z."/>
            <person name="Hegedus B."/>
            <person name="Baldrian P."/>
            <person name="Stursova M."/>
            <person name="Weitz H."/>
            <person name="Taylor A."/>
            <person name="Grigoriev I.V."/>
            <person name="Nagy L.G."/>
            <person name="Martin F."/>
            <person name="Kauserud H."/>
        </authorList>
    </citation>
    <scope>NUCLEOTIDE SEQUENCE</scope>
    <source>
        <strain evidence="2">CBHHK188m</strain>
    </source>
</reference>
<gene>
    <name evidence="2" type="ORF">DFH07DRAFT_765271</name>
</gene>
<accession>A0AAD7NYT1</accession>
<feature type="region of interest" description="Disordered" evidence="1">
    <location>
        <begin position="774"/>
        <end position="800"/>
    </location>
</feature>
<organism evidence="2 3">
    <name type="scientific">Mycena maculata</name>
    <dbReference type="NCBI Taxonomy" id="230809"/>
    <lineage>
        <taxon>Eukaryota</taxon>
        <taxon>Fungi</taxon>
        <taxon>Dikarya</taxon>
        <taxon>Basidiomycota</taxon>
        <taxon>Agaricomycotina</taxon>
        <taxon>Agaricomycetes</taxon>
        <taxon>Agaricomycetidae</taxon>
        <taxon>Agaricales</taxon>
        <taxon>Marasmiineae</taxon>
        <taxon>Mycenaceae</taxon>
        <taxon>Mycena</taxon>
    </lineage>
</organism>
<feature type="region of interest" description="Disordered" evidence="1">
    <location>
        <begin position="169"/>
        <end position="226"/>
    </location>
</feature>
<dbReference type="Proteomes" id="UP001215280">
    <property type="component" value="Unassembled WGS sequence"/>
</dbReference>
<evidence type="ECO:0000313" key="3">
    <source>
        <dbReference type="Proteomes" id="UP001215280"/>
    </source>
</evidence>
<protein>
    <submittedName>
        <fullName evidence="2">Uncharacterized protein</fullName>
    </submittedName>
</protein>
<dbReference type="EMBL" id="JARJLG010000005">
    <property type="protein sequence ID" value="KAJ7780777.1"/>
    <property type="molecule type" value="Genomic_DNA"/>
</dbReference>
<feature type="compositionally biased region" description="Polar residues" evidence="1">
    <location>
        <begin position="308"/>
        <end position="339"/>
    </location>
</feature>
<feature type="region of interest" description="Disordered" evidence="1">
    <location>
        <begin position="664"/>
        <end position="728"/>
    </location>
</feature>
<feature type="region of interest" description="Disordered" evidence="1">
    <location>
        <begin position="260"/>
        <end position="360"/>
    </location>
</feature>
<feature type="region of interest" description="Disordered" evidence="1">
    <location>
        <begin position="579"/>
        <end position="637"/>
    </location>
</feature>